<dbReference type="InterPro" id="IPR036514">
    <property type="entry name" value="SGNH_hydro_sf"/>
</dbReference>
<evidence type="ECO:0000256" key="1">
    <source>
        <dbReference type="SAM" id="SignalP"/>
    </source>
</evidence>
<dbReference type="Gene3D" id="2.60.120.260">
    <property type="entry name" value="Galactose-binding domain-like"/>
    <property type="match status" value="1"/>
</dbReference>
<dbReference type="RefSeq" id="WP_381026519.1">
    <property type="nucleotide sequence ID" value="NZ_JBHSNY010000009.1"/>
</dbReference>
<protein>
    <submittedName>
        <fullName evidence="3">RICIN domain-containing protein</fullName>
    </submittedName>
</protein>
<dbReference type="SUPFAM" id="SSF50370">
    <property type="entry name" value="Ricin B-like lectins"/>
    <property type="match status" value="1"/>
</dbReference>
<evidence type="ECO:0000313" key="3">
    <source>
        <dbReference type="EMBL" id="MFC5637331.1"/>
    </source>
</evidence>
<dbReference type="Gene3D" id="3.40.50.1110">
    <property type="entry name" value="SGNH hydrolase"/>
    <property type="match status" value="1"/>
</dbReference>
<name>A0ABW0UYJ7_9ACTN</name>
<dbReference type="InterPro" id="IPR040794">
    <property type="entry name" value="CE2_N"/>
</dbReference>
<dbReference type="InterPro" id="IPR035992">
    <property type="entry name" value="Ricin_B-like_lectins"/>
</dbReference>
<feature type="domain" description="Ricin B lectin" evidence="2">
    <location>
        <begin position="46"/>
        <end position="182"/>
    </location>
</feature>
<dbReference type="CDD" id="cd01831">
    <property type="entry name" value="Endoglucanase_E_like"/>
    <property type="match status" value="1"/>
</dbReference>
<dbReference type="InterPro" id="IPR013830">
    <property type="entry name" value="SGNH_hydro"/>
</dbReference>
<dbReference type="Pfam" id="PF17996">
    <property type="entry name" value="CE2_N"/>
    <property type="match status" value="1"/>
</dbReference>
<evidence type="ECO:0000259" key="2">
    <source>
        <dbReference type="SMART" id="SM00458"/>
    </source>
</evidence>
<dbReference type="SUPFAM" id="SSF52266">
    <property type="entry name" value="SGNH hydrolase"/>
    <property type="match status" value="1"/>
</dbReference>
<dbReference type="InterPro" id="IPR037461">
    <property type="entry name" value="CtCE2-like_dom"/>
</dbReference>
<dbReference type="EMBL" id="JBHSNY010000009">
    <property type="protein sequence ID" value="MFC5637331.1"/>
    <property type="molecule type" value="Genomic_DNA"/>
</dbReference>
<sequence length="519" mass="55803">MTFRISWRRHRSCTALLTTATALLVALLTGLGAAGTAQAATVDTNASYVLVNRSSGKALDVSGASTADGAAVHQWARHDGTNQRFQFVDSGGGYYRLKAQHSGKVLDVSNYSTSDHADVVQWSDANSVNQQFRLADSSDGYVRLINRNSGKAVEVQNASTADGAKVVQYTDGDGANQQWQLVWVGSTGVLAQVHTAGRVKDSGNTVQYSWPGVYFEGRVSGTGVGIVLGDPAADYDVQIDGSTLATLVTPGNTTHWINGLSNSTHTVRLVKRNDTPWDTSTFGGFVAAPGGAVRSKPAARSRQIEFIGDSLTVGYGNLSTSRTCPGDQVKRTTNTDVSYGALTARRLNADYQINGYSGLGMVRNYNGGSPDVTYRTFYDRALLNVSGDVWQNPGTWRPQVVVVNLGTNDFSTAINPGEPWTPDSLAAGYRTAYGDFIQKLRTRYGADTTIVAVGAGQYAGHVQQVVEARNDAGDSRVRYWFLDDSGLDFLGCDWHYSARDDRLIADRLTSFLAGLPTGW</sequence>
<dbReference type="PANTHER" id="PTHR37834:SF2">
    <property type="entry name" value="ESTERASE, SGNH HYDROLASE-TYPE"/>
    <property type="match status" value="1"/>
</dbReference>
<accession>A0ABW0UYJ7</accession>
<dbReference type="InterPro" id="IPR000772">
    <property type="entry name" value="Ricin_B_lectin"/>
</dbReference>
<dbReference type="Pfam" id="PF13472">
    <property type="entry name" value="Lipase_GDSL_2"/>
    <property type="match status" value="1"/>
</dbReference>
<dbReference type="SMART" id="SM00458">
    <property type="entry name" value="RICIN"/>
    <property type="match status" value="1"/>
</dbReference>
<feature type="signal peptide" evidence="1">
    <location>
        <begin position="1"/>
        <end position="39"/>
    </location>
</feature>
<organism evidence="3 4">
    <name type="scientific">Streptomyces bullii</name>
    <dbReference type="NCBI Taxonomy" id="349910"/>
    <lineage>
        <taxon>Bacteria</taxon>
        <taxon>Bacillati</taxon>
        <taxon>Actinomycetota</taxon>
        <taxon>Actinomycetes</taxon>
        <taxon>Kitasatosporales</taxon>
        <taxon>Streptomycetaceae</taxon>
        <taxon>Streptomyces</taxon>
    </lineage>
</organism>
<reference evidence="4" key="1">
    <citation type="journal article" date="2019" name="Int. J. Syst. Evol. Microbiol.">
        <title>The Global Catalogue of Microorganisms (GCM) 10K type strain sequencing project: providing services to taxonomists for standard genome sequencing and annotation.</title>
        <authorList>
            <consortium name="The Broad Institute Genomics Platform"/>
            <consortium name="The Broad Institute Genome Sequencing Center for Infectious Disease"/>
            <person name="Wu L."/>
            <person name="Ma J."/>
        </authorList>
    </citation>
    <scope>NUCLEOTIDE SEQUENCE [LARGE SCALE GENOMIC DNA]</scope>
    <source>
        <strain evidence="4">CGMCC 4.7248</strain>
    </source>
</reference>
<gene>
    <name evidence="3" type="ORF">ACFPZJ_26800</name>
</gene>
<dbReference type="Proteomes" id="UP001596154">
    <property type="component" value="Unassembled WGS sequence"/>
</dbReference>
<dbReference type="PANTHER" id="PTHR37834">
    <property type="entry name" value="GDSL-LIKE LIPASE/ACYLHYDROLASE DOMAIN PROTEIN (AFU_ORTHOLOGUE AFUA_2G00620)"/>
    <property type="match status" value="1"/>
</dbReference>
<comment type="caution">
    <text evidence="3">The sequence shown here is derived from an EMBL/GenBank/DDBJ whole genome shotgun (WGS) entry which is preliminary data.</text>
</comment>
<dbReference type="InterPro" id="IPR052762">
    <property type="entry name" value="PCW_deacetylase/CE"/>
</dbReference>
<evidence type="ECO:0000313" key="4">
    <source>
        <dbReference type="Proteomes" id="UP001596154"/>
    </source>
</evidence>
<keyword evidence="1" id="KW-0732">Signal</keyword>
<dbReference type="Gene3D" id="2.80.10.50">
    <property type="match status" value="3"/>
</dbReference>
<dbReference type="PROSITE" id="PS50231">
    <property type="entry name" value="RICIN_B_LECTIN"/>
    <property type="match status" value="1"/>
</dbReference>
<proteinExistence type="predicted"/>
<feature type="chain" id="PRO_5045220828" evidence="1">
    <location>
        <begin position="40"/>
        <end position="519"/>
    </location>
</feature>
<keyword evidence="4" id="KW-1185">Reference proteome</keyword>
<dbReference type="Pfam" id="PF14200">
    <property type="entry name" value="RicinB_lectin_2"/>
    <property type="match status" value="2"/>
</dbReference>